<feature type="transmembrane region" description="Helical" evidence="6">
    <location>
        <begin position="472"/>
        <end position="495"/>
    </location>
</feature>
<dbReference type="Gene3D" id="3.60.15.10">
    <property type="entry name" value="Ribonuclease Z/Hydroxyacylglutathione hydrolase-like"/>
    <property type="match status" value="1"/>
</dbReference>
<evidence type="ECO:0000256" key="1">
    <source>
        <dbReference type="ARBA" id="ARBA00004651"/>
    </source>
</evidence>
<gene>
    <name evidence="8" type="ORF">I7X39_00420</name>
</gene>
<dbReference type="AlphaFoldDB" id="A0A931NET1"/>
<feature type="transmembrane region" description="Helical" evidence="6">
    <location>
        <begin position="252"/>
        <end position="274"/>
    </location>
</feature>
<dbReference type="NCBIfam" id="TIGR00361">
    <property type="entry name" value="ComEC_Rec2"/>
    <property type="match status" value="1"/>
</dbReference>
<organism evidence="8 9">
    <name type="scientific">Inhella proteolytica</name>
    <dbReference type="NCBI Taxonomy" id="2795029"/>
    <lineage>
        <taxon>Bacteria</taxon>
        <taxon>Pseudomonadati</taxon>
        <taxon>Pseudomonadota</taxon>
        <taxon>Betaproteobacteria</taxon>
        <taxon>Burkholderiales</taxon>
        <taxon>Sphaerotilaceae</taxon>
        <taxon>Inhella</taxon>
    </lineage>
</organism>
<feature type="transmembrane region" description="Helical" evidence="6">
    <location>
        <begin position="58"/>
        <end position="74"/>
    </location>
</feature>
<feature type="transmembrane region" description="Helical" evidence="6">
    <location>
        <begin position="295"/>
        <end position="313"/>
    </location>
</feature>
<reference evidence="8" key="1">
    <citation type="submission" date="2020-12" db="EMBL/GenBank/DDBJ databases">
        <title>The genome sequence of Inhella sp. 1Y17.</title>
        <authorList>
            <person name="Liu Y."/>
        </authorList>
    </citation>
    <scope>NUCLEOTIDE SEQUENCE</scope>
    <source>
        <strain evidence="8">1Y17</strain>
    </source>
</reference>
<comment type="subcellular location">
    <subcellularLocation>
        <location evidence="1">Cell membrane</location>
        <topology evidence="1">Multi-pass membrane protein</topology>
    </subcellularLocation>
</comment>
<evidence type="ECO:0000313" key="9">
    <source>
        <dbReference type="Proteomes" id="UP000613266"/>
    </source>
</evidence>
<keyword evidence="3 6" id="KW-0812">Transmembrane</keyword>
<dbReference type="NCBIfam" id="TIGR00360">
    <property type="entry name" value="ComEC_N-term"/>
    <property type="match status" value="1"/>
</dbReference>
<evidence type="ECO:0000259" key="7">
    <source>
        <dbReference type="SMART" id="SM00849"/>
    </source>
</evidence>
<dbReference type="InterPro" id="IPR036866">
    <property type="entry name" value="RibonucZ/Hydroxyglut_hydro"/>
</dbReference>
<dbReference type="InterPro" id="IPR004477">
    <property type="entry name" value="ComEC_N"/>
</dbReference>
<dbReference type="InterPro" id="IPR052159">
    <property type="entry name" value="Competence_DNA_uptake"/>
</dbReference>
<keyword evidence="9" id="KW-1185">Reference proteome</keyword>
<feature type="transmembrane region" description="Helical" evidence="6">
    <location>
        <begin position="333"/>
        <end position="350"/>
    </location>
</feature>
<dbReference type="Pfam" id="PF13567">
    <property type="entry name" value="DUF4131"/>
    <property type="match status" value="1"/>
</dbReference>
<feature type="transmembrane region" description="Helical" evidence="6">
    <location>
        <begin position="425"/>
        <end position="452"/>
    </location>
</feature>
<dbReference type="InterPro" id="IPR004797">
    <property type="entry name" value="Competence_ComEC/Rec2"/>
</dbReference>
<protein>
    <submittedName>
        <fullName evidence="8">DNA internalization-related competence protein ComEC/Rec2</fullName>
    </submittedName>
</protein>
<dbReference type="PANTHER" id="PTHR30619">
    <property type="entry name" value="DNA INTERNALIZATION/COMPETENCE PROTEIN COMEC/REC2"/>
    <property type="match status" value="1"/>
</dbReference>
<evidence type="ECO:0000256" key="6">
    <source>
        <dbReference type="SAM" id="Phobius"/>
    </source>
</evidence>
<comment type="caution">
    <text evidence="8">The sequence shown here is derived from an EMBL/GenBank/DDBJ whole genome shotgun (WGS) entry which is preliminary data.</text>
</comment>
<dbReference type="CDD" id="cd07731">
    <property type="entry name" value="ComA-like_MBL-fold"/>
    <property type="match status" value="1"/>
</dbReference>
<dbReference type="EMBL" id="JAEDAK010000001">
    <property type="protein sequence ID" value="MBH9575356.1"/>
    <property type="molecule type" value="Genomic_DNA"/>
</dbReference>
<evidence type="ECO:0000256" key="4">
    <source>
        <dbReference type="ARBA" id="ARBA00022989"/>
    </source>
</evidence>
<evidence type="ECO:0000256" key="3">
    <source>
        <dbReference type="ARBA" id="ARBA00022692"/>
    </source>
</evidence>
<dbReference type="Pfam" id="PF00753">
    <property type="entry name" value="Lactamase_B"/>
    <property type="match status" value="1"/>
</dbReference>
<dbReference type="Pfam" id="PF03772">
    <property type="entry name" value="Competence"/>
    <property type="match status" value="1"/>
</dbReference>
<feature type="transmembrane region" description="Helical" evidence="6">
    <location>
        <begin position="395"/>
        <end position="413"/>
    </location>
</feature>
<evidence type="ECO:0000256" key="2">
    <source>
        <dbReference type="ARBA" id="ARBA00022475"/>
    </source>
</evidence>
<evidence type="ECO:0000256" key="5">
    <source>
        <dbReference type="ARBA" id="ARBA00023136"/>
    </source>
</evidence>
<dbReference type="GO" id="GO:0030420">
    <property type="term" value="P:establishment of competence for transformation"/>
    <property type="evidence" value="ECO:0007669"/>
    <property type="project" value="InterPro"/>
</dbReference>
<dbReference type="RefSeq" id="WP_198108981.1">
    <property type="nucleotide sequence ID" value="NZ_JAEDAK010000001.1"/>
</dbReference>
<sequence length="791" mass="83642">MKAPAWQPGAALALLLGLLGGLAGLQFLPRLLLPAEQAGLLAAALGLGVWVRWSRPGRTPLLLVLGVLLGLLWAQQRACWRLADGLAPAHIGQPVWVEAEVDGLPQALAGYGGVGGWRLPLRLLERPDGVPEQVSVSWFPGAGREQAPRAGERWRLQLRLKPVHALQNPGLPDTELWLLERGVRAQGSVRAGERLAAASAWNLAAARERIRAAIQARVSEPRARAVLAGLAIGDQGGIAAGDWALLRDTGVVHLFAVSGLHITWFAWLAAAGVHGLWRRSAWLCTRWPAPAAARWLGLAAALGYALLAGWGVPAQRTVGLLAVLVLLQSSARIWPWALALSLAGAVVGLADPWALVTPGFWLSFAAVALLMQAAPAEDEAAAGWRRLPQLAWQGLRVQLLASAGLAPLTLIFFGQVSLVGLLTNLVAVPLVTSVLVPLALGGLLLAPLWQLGTWGVQALFAGLELAQRLPGAVWWAAQAPWFIEALALLGVALALLRLPRAVRALGLALLLPLLLWTPARPAPGRFALTVIDVGQGSAAWVQTAGHALLFDAGPRWGGDSDAGARVVLPLLRAAGVNHLDALVISHDDADHSGGGASVLASLPVAARWGSLPPQHALQPVQPCRAGLAWEWEGVRFEWLHPGGPGEAAARDNARSCVLRVQDAAGQALLLTADIEAAQERELLQRAAPLRATVLLLPHHGSKSSSSAEFLAAVQPQLAFAQAGFMNRHGHPAAPVRERLAVAGVPLLTSAECGAWQWLSSQPPGSQACWRLQRRRYWLTAAPAGALDDEPD</sequence>
<name>A0A931NET1_9BURK</name>
<keyword evidence="5 6" id="KW-0472">Membrane</keyword>
<dbReference type="InterPro" id="IPR025405">
    <property type="entry name" value="DUF4131"/>
</dbReference>
<dbReference type="SUPFAM" id="SSF56281">
    <property type="entry name" value="Metallo-hydrolase/oxidoreductase"/>
    <property type="match status" value="1"/>
</dbReference>
<keyword evidence="4 6" id="KW-1133">Transmembrane helix</keyword>
<feature type="domain" description="Metallo-beta-lactamase" evidence="7">
    <location>
        <begin position="535"/>
        <end position="699"/>
    </location>
</feature>
<dbReference type="SMART" id="SM00849">
    <property type="entry name" value="Lactamase_B"/>
    <property type="match status" value="1"/>
</dbReference>
<dbReference type="GO" id="GO:0005886">
    <property type="term" value="C:plasma membrane"/>
    <property type="evidence" value="ECO:0007669"/>
    <property type="project" value="UniProtKB-SubCell"/>
</dbReference>
<dbReference type="InterPro" id="IPR001279">
    <property type="entry name" value="Metallo-B-lactamas"/>
</dbReference>
<accession>A0A931NET1</accession>
<proteinExistence type="predicted"/>
<evidence type="ECO:0000313" key="8">
    <source>
        <dbReference type="EMBL" id="MBH9575356.1"/>
    </source>
</evidence>
<dbReference type="PANTHER" id="PTHR30619:SF1">
    <property type="entry name" value="RECOMBINATION PROTEIN 2"/>
    <property type="match status" value="1"/>
</dbReference>
<feature type="transmembrane region" description="Helical" evidence="6">
    <location>
        <begin position="502"/>
        <end position="519"/>
    </location>
</feature>
<dbReference type="InterPro" id="IPR035681">
    <property type="entry name" value="ComA-like_MBL"/>
</dbReference>
<dbReference type="Proteomes" id="UP000613266">
    <property type="component" value="Unassembled WGS sequence"/>
</dbReference>
<keyword evidence="2" id="KW-1003">Cell membrane</keyword>